<dbReference type="AlphaFoldDB" id="K8F1V9"/>
<keyword evidence="2 3" id="KW-0802">TPR repeat</keyword>
<feature type="compositionally biased region" description="Basic and acidic residues" evidence="5">
    <location>
        <begin position="514"/>
        <end position="536"/>
    </location>
</feature>
<name>K8F1V9_9CHLO</name>
<dbReference type="PROSITE" id="PS50005">
    <property type="entry name" value="TPR"/>
    <property type="match status" value="2"/>
</dbReference>
<protein>
    <submittedName>
        <fullName evidence="6">SH2 domain binding protein</fullName>
    </submittedName>
</protein>
<feature type="coiled-coil region" evidence="4">
    <location>
        <begin position="998"/>
        <end position="1041"/>
    </location>
</feature>
<keyword evidence="7" id="KW-1185">Reference proteome</keyword>
<dbReference type="EMBL" id="FO082276">
    <property type="protein sequence ID" value="CCO15498.1"/>
    <property type="molecule type" value="Genomic_DNA"/>
</dbReference>
<dbReference type="Gene3D" id="1.25.40.10">
    <property type="entry name" value="Tetratricopeptide repeat domain"/>
    <property type="match status" value="4"/>
</dbReference>
<feature type="compositionally biased region" description="Basic and acidic residues" evidence="5">
    <location>
        <begin position="1140"/>
        <end position="1150"/>
    </location>
</feature>
<dbReference type="OrthoDB" id="343875at2759"/>
<feature type="region of interest" description="Disordered" evidence="5">
    <location>
        <begin position="1046"/>
        <end position="1225"/>
    </location>
</feature>
<dbReference type="SUPFAM" id="SSF81901">
    <property type="entry name" value="HCP-like"/>
    <property type="match status" value="1"/>
</dbReference>
<dbReference type="eggNOG" id="KOG2002">
    <property type="taxonomic scope" value="Eukaryota"/>
</dbReference>
<evidence type="ECO:0000256" key="2">
    <source>
        <dbReference type="ARBA" id="ARBA00022803"/>
    </source>
</evidence>
<evidence type="ECO:0000256" key="3">
    <source>
        <dbReference type="PROSITE-ProRule" id="PRU00339"/>
    </source>
</evidence>
<accession>K8F1V9</accession>
<dbReference type="SUPFAM" id="SSF48452">
    <property type="entry name" value="TPR-like"/>
    <property type="match status" value="2"/>
</dbReference>
<evidence type="ECO:0000313" key="7">
    <source>
        <dbReference type="Proteomes" id="UP000198341"/>
    </source>
</evidence>
<dbReference type="InterPro" id="IPR011990">
    <property type="entry name" value="TPR-like_helical_dom_sf"/>
</dbReference>
<feature type="compositionally biased region" description="Low complexity" evidence="5">
    <location>
        <begin position="1096"/>
        <end position="1121"/>
    </location>
</feature>
<feature type="repeat" description="TPR" evidence="3">
    <location>
        <begin position="194"/>
        <end position="227"/>
    </location>
</feature>
<feature type="region of interest" description="Disordered" evidence="5">
    <location>
        <begin position="512"/>
        <end position="536"/>
    </location>
</feature>
<feature type="compositionally biased region" description="Basic residues" evidence="5">
    <location>
        <begin position="1079"/>
        <end position="1095"/>
    </location>
</feature>
<keyword evidence="1" id="KW-0677">Repeat</keyword>
<gene>
    <name evidence="6" type="ORF">Bathy03g01640</name>
</gene>
<dbReference type="SMART" id="SM00028">
    <property type="entry name" value="TPR"/>
    <property type="match status" value="8"/>
</dbReference>
<evidence type="ECO:0000256" key="1">
    <source>
        <dbReference type="ARBA" id="ARBA00022737"/>
    </source>
</evidence>
<proteinExistence type="predicted"/>
<evidence type="ECO:0000256" key="4">
    <source>
        <dbReference type="SAM" id="Coils"/>
    </source>
</evidence>
<organism evidence="6 7">
    <name type="scientific">Bathycoccus prasinos</name>
    <dbReference type="NCBI Taxonomy" id="41875"/>
    <lineage>
        <taxon>Eukaryota</taxon>
        <taxon>Viridiplantae</taxon>
        <taxon>Chlorophyta</taxon>
        <taxon>Mamiellophyceae</taxon>
        <taxon>Mamiellales</taxon>
        <taxon>Bathycoccaceae</taxon>
        <taxon>Bathycoccus</taxon>
    </lineage>
</organism>
<dbReference type="Pfam" id="PF13432">
    <property type="entry name" value="TPR_16"/>
    <property type="match status" value="3"/>
</dbReference>
<dbReference type="PANTHER" id="PTHR14027">
    <property type="entry name" value="RNA POLYMERASE-ASSOCIATED PROTEIN CTR9"/>
    <property type="match status" value="1"/>
</dbReference>
<dbReference type="GO" id="GO:0006368">
    <property type="term" value="P:transcription elongation by RNA polymerase II"/>
    <property type="evidence" value="ECO:0007669"/>
    <property type="project" value="TreeGrafter"/>
</dbReference>
<dbReference type="GO" id="GO:0000993">
    <property type="term" value="F:RNA polymerase II complex binding"/>
    <property type="evidence" value="ECO:0007669"/>
    <property type="project" value="TreeGrafter"/>
</dbReference>
<dbReference type="GO" id="GO:0016593">
    <property type="term" value="C:Cdc73/Paf1 complex"/>
    <property type="evidence" value="ECO:0007669"/>
    <property type="project" value="TreeGrafter"/>
</dbReference>
<dbReference type="KEGG" id="bpg:Bathy03g01640"/>
<evidence type="ECO:0000256" key="5">
    <source>
        <dbReference type="SAM" id="MobiDB-lite"/>
    </source>
</evidence>
<sequence>MTQQREGDVGVFSAPSLIQVPIGDSGEHVSIDPHNLSQTNVEDILGVLQSELAPLRVWLECAKAYLAEDNEEAFLEIVGSGCSPEIEQYYPNDVYGRAKLLCCSAAHQVNVAARLRLGGKGKGGQANTTNAQRRQEHLTRADKLLQRAFAIASKEQVVAITRAHLLFEKGEKPTAEKILDSALAMKDGGRDNVAAMLWKARRLFVEERKYSESLTWYKRALKMHPQAPAEVRLGLAACHFAMKDFASARLAFARAADMDNECVDAYVGLAKCDLAEFEEVGTKEHAEAVERSVENLYKAFEIDPTNPLVSLTLAEHYLYSSASAGTSSEELKNIETLTDGIIKNEKEASVFRAEALFIRAQAFHASGNLPSALTYYQSAIDLDKNFAAPHFGVAQIFLKQNDAFEAKKHCERAQSAYPESLFVKRAFGKLCAAVGDSKRAVEMYDFDPYKRDGTDFQTMLELGELLERSDATRALEAYEKAMNIAKKVGDTIDAVTLNNVGVLRARLVTSTTGAEKEDNQNNKDKNISKNDDTDVKNKEASLHSLEDALDIFYPEAAPNVASKLQKGDKKAIDLAKKLPAPARAVAFNLAKAEEIFGEEKKSSSLFETLNKSNPDDIDVALRKAIELCERFGDFEGALTKITEALKRNPGNADAVATSGWVLMKQRRWKEAEQQFEELRELPSDLAEEDKFHLRNAAGGGDEASKKDDDKTLKLDEYALVSAGNAAYYSALKEGLHKRSDPKIRQREDDHYKRAESLYKKALVKEPTNAFAANGLAILLAERGRMDDAKAVFTLVQESLEIENAGIAGTSASAATKILSELQADVLVNLGHIALAKAQYAASLKFYDRAQQEFYHGTSHEIMLFQARAHYENQNLLQAKKTLQEALHIAPMNHRVRFNLAYVVQELAQRSLNDTLKSVSSEGRVARVEKALENIQVALHMFTQLKELGNQPKFGFDTKRTTVHANFCKQALEKSKPHLEKAHAEEEKLMKSKKAQMEARKALEEGRAKEKAAKALEEEQKKRELEAIAAESERRFKETRMRWEARAQARRGGKDYNPEDGDDMEDGGEGAVVGGEGVPKKKKKPAAKKKEKKTKKPTTNGSSSSSSSSSGSSSDSDSSTSSDSDDDVDTKTAKAQEPQTEEEKAKLKENAKAALAAAGLFDSDDDDDDKKEENDAPGAAFLAAANKRKEQEKNVEEDEDEGEKTAEEEEPSKIRRVMIDDSDDDE</sequence>
<feature type="compositionally biased region" description="Basic and acidic residues" evidence="5">
    <location>
        <begin position="1046"/>
        <end position="1056"/>
    </location>
</feature>
<dbReference type="InterPro" id="IPR019734">
    <property type="entry name" value="TPR_rpt"/>
</dbReference>
<dbReference type="Pfam" id="PF14559">
    <property type="entry name" value="TPR_19"/>
    <property type="match status" value="1"/>
</dbReference>
<feature type="compositionally biased region" description="Acidic residues" evidence="5">
    <location>
        <begin position="1194"/>
        <end position="1209"/>
    </location>
</feature>
<dbReference type="Proteomes" id="UP000198341">
    <property type="component" value="Chromosome 3"/>
</dbReference>
<dbReference type="RefSeq" id="XP_007514061.1">
    <property type="nucleotide sequence ID" value="XM_007513999.1"/>
</dbReference>
<reference evidence="6 7" key="1">
    <citation type="submission" date="2011-10" db="EMBL/GenBank/DDBJ databases">
        <authorList>
            <person name="Genoscope - CEA"/>
        </authorList>
    </citation>
    <scope>NUCLEOTIDE SEQUENCE [LARGE SCALE GENOMIC DNA]</scope>
    <source>
        <strain evidence="6 7">RCC 1105</strain>
    </source>
</reference>
<feature type="compositionally biased region" description="Low complexity" evidence="5">
    <location>
        <begin position="1151"/>
        <end position="1160"/>
    </location>
</feature>
<dbReference type="InterPro" id="IPR031101">
    <property type="entry name" value="Ctr9"/>
</dbReference>
<keyword evidence="4" id="KW-0175">Coiled coil</keyword>
<dbReference type="STRING" id="41875.K8F1V9"/>
<feature type="compositionally biased region" description="Acidic residues" evidence="5">
    <location>
        <begin position="1057"/>
        <end position="1067"/>
    </location>
</feature>
<dbReference type="GO" id="GO:0006355">
    <property type="term" value="P:regulation of DNA-templated transcription"/>
    <property type="evidence" value="ECO:0007669"/>
    <property type="project" value="InterPro"/>
</dbReference>
<feature type="repeat" description="TPR" evidence="3">
    <location>
        <begin position="353"/>
        <end position="386"/>
    </location>
</feature>
<dbReference type="GeneID" id="19016702"/>
<dbReference type="PANTHER" id="PTHR14027:SF2">
    <property type="entry name" value="RNA POLYMERASE-ASSOCIATED PROTEIN CTR9 HOMOLOG"/>
    <property type="match status" value="1"/>
</dbReference>
<evidence type="ECO:0000313" key="6">
    <source>
        <dbReference type="EMBL" id="CCO15498.1"/>
    </source>
</evidence>